<sequence length="491" mass="54901">MHFERDERGAFVPMETLYGYNIEEDMTDRSSGAYSATIRASRHESLNGTTLPVASASSDTKSVPTSSTPTRISTKEFRRMAGHEVASFYVKTMREVIPPEKWFKTESLKADEVAGLERNWGGRTPLSLCPGKLLFGRRRQQLSWSAGCDKIWAAARKLKAENDTRIILFDENFRIMDISDSLSNEMEFEPAIELLNIEPTGGTSFEINVVTCVRAVLVQDGYMPGSAFRHRTSATPYYLRELVVSKLETAYAANRTNGSPSRASDLPLRPRNTRHEVSTPPVSSGVTPYQQSFGRYSQTDGFQLATAAQPSTVDRTRKRVLETGGSSSAREVRASSSKRQKTLLRDPLSLLDFMENSSTIATDFTGRAELEEQIRTLTENNAALTACVNEQVDKLHEQIDQLKEQVDDLSKKNKAIDTKNTELAMRLKELPSVKRENKALENFKAKHVEFCQPVMLGLLTRKNIKDGSNADIAALDAKLQYTETYGLDIVE</sequence>
<dbReference type="Proteomes" id="UP000800039">
    <property type="component" value="Unassembled WGS sequence"/>
</dbReference>
<reference evidence="3" key="1">
    <citation type="submission" date="2020-01" db="EMBL/GenBank/DDBJ databases">
        <authorList>
            <consortium name="DOE Joint Genome Institute"/>
            <person name="Haridas S."/>
            <person name="Albert R."/>
            <person name="Binder M."/>
            <person name="Bloem J."/>
            <person name="Labutti K."/>
            <person name="Salamov A."/>
            <person name="Andreopoulos B."/>
            <person name="Baker S.E."/>
            <person name="Barry K."/>
            <person name="Bills G."/>
            <person name="Bluhm B.H."/>
            <person name="Cannon C."/>
            <person name="Castanera R."/>
            <person name="Culley D.E."/>
            <person name="Daum C."/>
            <person name="Ezra D."/>
            <person name="Gonzalez J.B."/>
            <person name="Henrissat B."/>
            <person name="Kuo A."/>
            <person name="Liang C."/>
            <person name="Lipzen A."/>
            <person name="Lutzoni F."/>
            <person name="Magnuson J."/>
            <person name="Mondo S."/>
            <person name="Nolan M."/>
            <person name="Ohm R."/>
            <person name="Pangilinan J."/>
            <person name="Park H.-J."/>
            <person name="Ramirez L."/>
            <person name="Alfaro M."/>
            <person name="Sun H."/>
            <person name="Tritt A."/>
            <person name="Yoshinaga Y."/>
            <person name="Zwiers L.-H."/>
            <person name="Turgeon B.G."/>
            <person name="Goodwin S.B."/>
            <person name="Spatafora J.W."/>
            <person name="Crous P.W."/>
            <person name="Grigoriev I.V."/>
        </authorList>
    </citation>
    <scope>NUCLEOTIDE SEQUENCE</scope>
    <source>
        <strain evidence="3">CBS 394.84</strain>
    </source>
</reference>
<feature type="compositionally biased region" description="Polar residues" evidence="2">
    <location>
        <begin position="46"/>
        <end position="70"/>
    </location>
</feature>
<evidence type="ECO:0000256" key="1">
    <source>
        <dbReference type="SAM" id="Coils"/>
    </source>
</evidence>
<feature type="region of interest" description="Disordered" evidence="2">
    <location>
        <begin position="45"/>
        <end position="70"/>
    </location>
</feature>
<keyword evidence="1" id="KW-0175">Coiled coil</keyword>
<feature type="region of interest" description="Disordered" evidence="2">
    <location>
        <begin position="254"/>
        <end position="288"/>
    </location>
</feature>
<dbReference type="GeneID" id="63854409"/>
<dbReference type="AlphaFoldDB" id="A0A9P4L7A6"/>
<evidence type="ECO:0000313" key="3">
    <source>
        <dbReference type="EMBL" id="KAF1844114.1"/>
    </source>
</evidence>
<dbReference type="RefSeq" id="XP_040786677.1">
    <property type="nucleotide sequence ID" value="XM_040937159.1"/>
</dbReference>
<protein>
    <submittedName>
        <fullName evidence="3">Uncharacterized protein</fullName>
    </submittedName>
</protein>
<evidence type="ECO:0000313" key="4">
    <source>
        <dbReference type="Proteomes" id="UP000800039"/>
    </source>
</evidence>
<proteinExistence type="predicted"/>
<feature type="coiled-coil region" evidence="1">
    <location>
        <begin position="367"/>
        <end position="419"/>
    </location>
</feature>
<gene>
    <name evidence="3" type="ORF">K460DRAFT_408418</name>
</gene>
<name>A0A9P4L7A6_9PLEO</name>
<evidence type="ECO:0000256" key="2">
    <source>
        <dbReference type="SAM" id="MobiDB-lite"/>
    </source>
</evidence>
<dbReference type="EMBL" id="ML976617">
    <property type="protein sequence ID" value="KAF1844114.1"/>
    <property type="molecule type" value="Genomic_DNA"/>
</dbReference>
<organism evidence="3 4">
    <name type="scientific">Cucurbitaria berberidis CBS 394.84</name>
    <dbReference type="NCBI Taxonomy" id="1168544"/>
    <lineage>
        <taxon>Eukaryota</taxon>
        <taxon>Fungi</taxon>
        <taxon>Dikarya</taxon>
        <taxon>Ascomycota</taxon>
        <taxon>Pezizomycotina</taxon>
        <taxon>Dothideomycetes</taxon>
        <taxon>Pleosporomycetidae</taxon>
        <taxon>Pleosporales</taxon>
        <taxon>Pleosporineae</taxon>
        <taxon>Cucurbitariaceae</taxon>
        <taxon>Cucurbitaria</taxon>
    </lineage>
</organism>
<accession>A0A9P4L7A6</accession>
<comment type="caution">
    <text evidence="3">The sequence shown here is derived from an EMBL/GenBank/DDBJ whole genome shotgun (WGS) entry which is preliminary data.</text>
</comment>
<dbReference type="OrthoDB" id="3682822at2759"/>
<keyword evidence="4" id="KW-1185">Reference proteome</keyword>